<feature type="transmembrane region" description="Helical" evidence="16">
    <location>
        <begin position="383"/>
        <end position="406"/>
    </location>
</feature>
<feature type="transmembrane region" description="Helical" evidence="16">
    <location>
        <begin position="308"/>
        <end position="327"/>
    </location>
</feature>
<evidence type="ECO:0000256" key="2">
    <source>
        <dbReference type="ARBA" id="ARBA00022448"/>
    </source>
</evidence>
<keyword evidence="4" id="KW-0410">Iron transport</keyword>
<comment type="caution">
    <text evidence="18">The sequence shown here is derived from an EMBL/GenBank/DDBJ whole genome shotgun (WGS) entry which is preliminary data.</text>
</comment>
<feature type="transmembrane region" description="Helical" evidence="16">
    <location>
        <begin position="574"/>
        <end position="597"/>
    </location>
</feature>
<dbReference type="Gene3D" id="1.10.287.1770">
    <property type="match status" value="1"/>
</dbReference>
<keyword evidence="5 16" id="KW-0812">Transmembrane</keyword>
<feature type="binding site" evidence="15">
    <location>
        <position position="39"/>
    </location>
    <ligand>
        <name>Mg(2+)</name>
        <dbReference type="ChEBI" id="CHEBI:18420"/>
        <label>2</label>
    </ligand>
</feature>
<evidence type="ECO:0000256" key="10">
    <source>
        <dbReference type="ARBA" id="ARBA00023134"/>
    </source>
</evidence>
<dbReference type="InterPro" id="IPR041069">
    <property type="entry name" value="FeoB_Cyto"/>
</dbReference>
<keyword evidence="2" id="KW-0813">Transport</keyword>
<sequence length="678" mass="75347">MFTKLKKKRCCDLEDNAESGLEKIILVGNPNVGKSVIFNHFSDSYAIVSNYPGTTVAISKGKGKIAGKEYEIIDTPGMYSLLPITEEERVSQSYLFDSKPFVYLHVVDAKNLQRMLPLTLQLIEAEVPLILVLNMMDEAAERGVEINEAKLQNELGIPVIRTTSIKGEGLDRLENAIADYDIQNVDNKVKYSRGIESAIEEISSLLRSEYGISKRTLAQLLLQNDRVAFEKIVQNNEDVSSIKSVIEETEKSYTDPLNYVLTIERQTFVNDIVDPVMSTTKKTDTLTKNTEDTSRTTRASLRERIDSILIHPVTGIPILFLILYFGLYKFVGGFAAGTVVDYLEGTLFGEQINPWVIESFNSIVPYPVIQDLFVGEYGILTQAVTYAIALIMPLVGAFFIVFSIIEDTGYLPRLAMLIDRAFKKMGMSGRAVIPMVLGFGCATMATMVTRTLETKREKIITSMLLSLAIPCSAQLGVILGILSFSSKALFIWAFVIGVELVFIGFLSSKVLPGKSPSFFMEMPPLRLPKASNVLIKTYSRMQWYFLEVLPLFVIASVLIWIGRLTGLFELAVRLFSYPSQWIGLPAEGGVMFLYGFFRRDFGAAGLFDMYNAGMLTEINLVVAAITLTLFMPCIAQFMVTVKERGLKIALGMAAFIFPSAFAVGYVVNYVLTTLGVVL</sequence>
<proteinExistence type="predicted"/>
<dbReference type="InterPro" id="IPR005225">
    <property type="entry name" value="Small_GTP-bd"/>
</dbReference>
<dbReference type="GO" id="GO:0005525">
    <property type="term" value="F:GTP binding"/>
    <property type="evidence" value="ECO:0007669"/>
    <property type="project" value="UniProtKB-KW"/>
</dbReference>
<evidence type="ECO:0000256" key="3">
    <source>
        <dbReference type="ARBA" id="ARBA00022475"/>
    </source>
</evidence>
<evidence type="ECO:0000256" key="11">
    <source>
        <dbReference type="ARBA" id="ARBA00023136"/>
    </source>
</evidence>
<reference evidence="18 19" key="1">
    <citation type="submission" date="2014-09" db="EMBL/GenBank/DDBJ databases">
        <title>Draft genome sequence of an obligately methylotrophic methanogen, Methanococcoides methylutens, isolated from marine sediment.</title>
        <authorList>
            <person name="Guan Y."/>
            <person name="Ngugi D.K."/>
            <person name="Blom J."/>
            <person name="Ali S."/>
            <person name="Ferry J.G."/>
            <person name="Stingl U."/>
        </authorList>
    </citation>
    <scope>NUCLEOTIDE SEQUENCE [LARGE SCALE GENOMIC DNA]</scope>
    <source>
        <strain evidence="18 19">DSM 2657</strain>
    </source>
</reference>
<evidence type="ECO:0000256" key="5">
    <source>
        <dbReference type="ARBA" id="ARBA00022692"/>
    </source>
</evidence>
<keyword evidence="6 14" id="KW-0547">Nucleotide-binding</keyword>
<dbReference type="EMBL" id="JRHO01000014">
    <property type="protein sequence ID" value="KGK98320.1"/>
    <property type="molecule type" value="Genomic_DNA"/>
</dbReference>
<evidence type="ECO:0000256" key="13">
    <source>
        <dbReference type="NCBIfam" id="TIGR00437"/>
    </source>
</evidence>
<feature type="transmembrane region" description="Helical" evidence="16">
    <location>
        <begin position="648"/>
        <end position="671"/>
    </location>
</feature>
<evidence type="ECO:0000256" key="8">
    <source>
        <dbReference type="ARBA" id="ARBA00023004"/>
    </source>
</evidence>
<feature type="binding site" evidence="15">
    <location>
        <position position="42"/>
    </location>
    <ligand>
        <name>Mg(2+)</name>
        <dbReference type="ChEBI" id="CHEBI:18420"/>
        <label>2</label>
    </ligand>
</feature>
<gene>
    <name evidence="18" type="ORF">LI82_11430</name>
</gene>
<keyword evidence="9" id="KW-0406">Ion transport</keyword>
<evidence type="ECO:0000256" key="7">
    <source>
        <dbReference type="ARBA" id="ARBA00022989"/>
    </source>
</evidence>
<feature type="transmembrane region" description="Helical" evidence="16">
    <location>
        <begin position="617"/>
        <end position="641"/>
    </location>
</feature>
<evidence type="ECO:0000313" key="18">
    <source>
        <dbReference type="EMBL" id="KGK98320.1"/>
    </source>
</evidence>
<keyword evidence="8" id="KW-0408">Iron</keyword>
<dbReference type="RefSeq" id="WP_048195716.1">
    <property type="nucleotide sequence ID" value="NZ_CAAGSM010000001.1"/>
</dbReference>
<evidence type="ECO:0000256" key="12">
    <source>
        <dbReference type="ARBA" id="ARBA00031200"/>
    </source>
</evidence>
<dbReference type="SUPFAM" id="SSF52540">
    <property type="entry name" value="P-loop containing nucleoside triphosphate hydrolases"/>
    <property type="match status" value="1"/>
</dbReference>
<dbReference type="Pfam" id="PF02421">
    <property type="entry name" value="FeoB_N"/>
    <property type="match status" value="1"/>
</dbReference>
<dbReference type="Pfam" id="PF17910">
    <property type="entry name" value="FeoB_Cyto"/>
    <property type="match status" value="1"/>
</dbReference>
<dbReference type="PROSITE" id="PS51711">
    <property type="entry name" value="G_FEOB"/>
    <property type="match status" value="1"/>
</dbReference>
<dbReference type="InterPro" id="IPR003373">
    <property type="entry name" value="Fe2_transport_prot-B"/>
</dbReference>
<dbReference type="InterPro" id="IPR011642">
    <property type="entry name" value="Gate_dom"/>
</dbReference>
<evidence type="ECO:0000256" key="4">
    <source>
        <dbReference type="ARBA" id="ARBA00022496"/>
    </source>
</evidence>
<dbReference type="GO" id="GO:0046872">
    <property type="term" value="F:metal ion binding"/>
    <property type="evidence" value="ECO:0007669"/>
    <property type="project" value="UniProtKB-KW"/>
</dbReference>
<feature type="domain" description="FeoB-type G" evidence="17">
    <location>
        <begin position="21"/>
        <end position="183"/>
    </location>
</feature>
<evidence type="ECO:0000256" key="1">
    <source>
        <dbReference type="ARBA" id="ARBA00004651"/>
    </source>
</evidence>
<evidence type="ECO:0000313" key="19">
    <source>
        <dbReference type="Proteomes" id="UP000029859"/>
    </source>
</evidence>
<feature type="binding site" evidence="14">
    <location>
        <begin position="134"/>
        <end position="137"/>
    </location>
    <ligand>
        <name>GTP</name>
        <dbReference type="ChEBI" id="CHEBI:37565"/>
        <label>1</label>
    </ligand>
</feature>
<evidence type="ECO:0000256" key="9">
    <source>
        <dbReference type="ARBA" id="ARBA00023065"/>
    </source>
</evidence>
<keyword evidence="11 16" id="KW-0472">Membrane</keyword>
<name>A0A099SZJ4_METMT</name>
<keyword evidence="10 14" id="KW-0342">GTP-binding</keyword>
<dbReference type="PANTHER" id="PTHR43185">
    <property type="entry name" value="FERROUS IRON TRANSPORT PROTEIN B"/>
    <property type="match status" value="1"/>
</dbReference>
<keyword evidence="7 16" id="KW-1133">Transmembrane helix</keyword>
<feature type="transmembrane region" description="Helical" evidence="16">
    <location>
        <begin position="543"/>
        <end position="562"/>
    </location>
</feature>
<dbReference type="NCBIfam" id="TIGR00231">
    <property type="entry name" value="small_GTP"/>
    <property type="match status" value="1"/>
</dbReference>
<dbReference type="InterPro" id="IPR050860">
    <property type="entry name" value="FeoB_GTPase"/>
</dbReference>
<keyword evidence="3" id="KW-1003">Cell membrane</keyword>
<protein>
    <recommendedName>
        <fullName evidence="12 13">Ferrous iron transport protein B</fullName>
    </recommendedName>
</protein>
<evidence type="ECO:0000256" key="15">
    <source>
        <dbReference type="PIRSR" id="PIRSR603373-2"/>
    </source>
</evidence>
<feature type="transmembrane region" description="Helical" evidence="16">
    <location>
        <begin position="427"/>
        <end position="447"/>
    </location>
</feature>
<accession>A0A099SZJ4</accession>
<dbReference type="Pfam" id="PF07664">
    <property type="entry name" value="FeoB_C"/>
    <property type="match status" value="1"/>
</dbReference>
<comment type="subcellular location">
    <subcellularLocation>
        <location evidence="1">Cell membrane</location>
        <topology evidence="1">Multi-pass membrane protein</topology>
    </subcellularLocation>
</comment>
<dbReference type="PANTHER" id="PTHR43185:SF1">
    <property type="entry name" value="FE(2+) TRANSPORTER FEOB"/>
    <property type="match status" value="1"/>
</dbReference>
<dbReference type="InterPro" id="IPR027417">
    <property type="entry name" value="P-loop_NTPase"/>
</dbReference>
<keyword evidence="19" id="KW-1185">Reference proteome</keyword>
<dbReference type="GO" id="GO:0015093">
    <property type="term" value="F:ferrous iron transmembrane transporter activity"/>
    <property type="evidence" value="ECO:0007669"/>
    <property type="project" value="UniProtKB-UniRule"/>
</dbReference>
<feature type="binding site" evidence="14">
    <location>
        <begin position="28"/>
        <end position="35"/>
    </location>
    <ligand>
        <name>GTP</name>
        <dbReference type="ChEBI" id="CHEBI:37565"/>
        <label>1</label>
    </ligand>
</feature>
<dbReference type="CDD" id="cd01879">
    <property type="entry name" value="FeoB"/>
    <property type="match status" value="1"/>
</dbReference>
<dbReference type="Pfam" id="PF07670">
    <property type="entry name" value="Gate"/>
    <property type="match status" value="2"/>
</dbReference>
<dbReference type="OrthoDB" id="85305at2157"/>
<dbReference type="GO" id="GO:0005886">
    <property type="term" value="C:plasma membrane"/>
    <property type="evidence" value="ECO:0007669"/>
    <property type="project" value="UniProtKB-SubCell"/>
</dbReference>
<evidence type="ECO:0000256" key="16">
    <source>
        <dbReference type="SAM" id="Phobius"/>
    </source>
</evidence>
<feature type="transmembrane region" description="Helical" evidence="16">
    <location>
        <begin position="489"/>
        <end position="511"/>
    </location>
</feature>
<evidence type="ECO:0000256" key="6">
    <source>
        <dbReference type="ARBA" id="ARBA00022741"/>
    </source>
</evidence>
<dbReference type="Proteomes" id="UP000029859">
    <property type="component" value="Unassembled WGS sequence"/>
</dbReference>
<dbReference type="InterPro" id="IPR011640">
    <property type="entry name" value="Fe2_transport_prot_B_C"/>
</dbReference>
<dbReference type="InterPro" id="IPR030389">
    <property type="entry name" value="G_FEOB_dom"/>
</dbReference>
<evidence type="ECO:0000256" key="14">
    <source>
        <dbReference type="PIRSR" id="PIRSR603373-1"/>
    </source>
</evidence>
<keyword evidence="15" id="KW-0479">Metal-binding</keyword>
<keyword evidence="15" id="KW-0460">Magnesium</keyword>
<dbReference type="NCBIfam" id="TIGR00437">
    <property type="entry name" value="feoB"/>
    <property type="match status" value="1"/>
</dbReference>
<organism evidence="18 19">
    <name type="scientific">Methanococcoides methylutens</name>
    <dbReference type="NCBI Taxonomy" id="2226"/>
    <lineage>
        <taxon>Archaea</taxon>
        <taxon>Methanobacteriati</taxon>
        <taxon>Methanobacteriota</taxon>
        <taxon>Stenosarchaea group</taxon>
        <taxon>Methanomicrobia</taxon>
        <taxon>Methanosarcinales</taxon>
        <taxon>Methanosarcinaceae</taxon>
        <taxon>Methanococcoides</taxon>
    </lineage>
</organism>
<dbReference type="Gene3D" id="3.40.50.300">
    <property type="entry name" value="P-loop containing nucleotide triphosphate hydrolases"/>
    <property type="match status" value="1"/>
</dbReference>
<feature type="binding site" evidence="14">
    <location>
        <begin position="74"/>
        <end position="77"/>
    </location>
    <ligand>
        <name>GTP</name>
        <dbReference type="ChEBI" id="CHEBI:37565"/>
        <label>1</label>
    </ligand>
</feature>
<dbReference type="AlphaFoldDB" id="A0A099SZJ4"/>
<evidence type="ECO:0000259" key="17">
    <source>
        <dbReference type="PROSITE" id="PS51711"/>
    </source>
</evidence>